<dbReference type="GO" id="GO:0005829">
    <property type="term" value="C:cytosol"/>
    <property type="evidence" value="ECO:0007669"/>
    <property type="project" value="TreeGrafter"/>
</dbReference>
<dbReference type="GO" id="GO:0003824">
    <property type="term" value="F:catalytic activity"/>
    <property type="evidence" value="ECO:0007669"/>
    <property type="project" value="InterPro"/>
</dbReference>
<dbReference type="AlphaFoldDB" id="A0A2N5X040"/>
<dbReference type="Gene3D" id="3.20.70.20">
    <property type="match status" value="1"/>
</dbReference>
<name>A0A2N5X040_9GAMM</name>
<feature type="domain" description="Glycine radical" evidence="3">
    <location>
        <begin position="1"/>
        <end position="56"/>
    </location>
</feature>
<gene>
    <name evidence="4" type="ORF">C0039_15470</name>
</gene>
<evidence type="ECO:0000256" key="2">
    <source>
        <dbReference type="PROSITE-ProRule" id="PRU00493"/>
    </source>
</evidence>
<sequence length="56" mass="6384">MQVQANMLDPKILIEARDNPELHPNLLIRVSGYSAYFNDLPPEMQDEVISRSSNRG</sequence>
<evidence type="ECO:0000313" key="5">
    <source>
        <dbReference type="Proteomes" id="UP000235005"/>
    </source>
</evidence>
<dbReference type="Proteomes" id="UP000235005">
    <property type="component" value="Unassembled WGS sequence"/>
</dbReference>
<dbReference type="InterPro" id="IPR001150">
    <property type="entry name" value="Gly_radical"/>
</dbReference>
<dbReference type="PANTHER" id="PTHR43641">
    <property type="entry name" value="FORMATE ACETYLTRANSFERASE 3-RELATED"/>
    <property type="match status" value="1"/>
</dbReference>
<dbReference type="EMBL" id="PKUS01000023">
    <property type="protein sequence ID" value="PLW67816.1"/>
    <property type="molecule type" value="Genomic_DNA"/>
</dbReference>
<reference evidence="4 5" key="1">
    <citation type="submission" date="2018-01" db="EMBL/GenBank/DDBJ databases">
        <title>The draft genome sequence of Halioglobus lutimaris HF004.</title>
        <authorList>
            <person name="Du Z.-J."/>
            <person name="Shi M.-J."/>
        </authorList>
    </citation>
    <scope>NUCLEOTIDE SEQUENCE [LARGE SCALE GENOMIC DNA]</scope>
    <source>
        <strain evidence="4 5">HF004</strain>
    </source>
</reference>
<keyword evidence="1 2" id="KW-0556">Organic radical</keyword>
<evidence type="ECO:0000313" key="4">
    <source>
        <dbReference type="EMBL" id="PLW67816.1"/>
    </source>
</evidence>
<evidence type="ECO:0000259" key="3">
    <source>
        <dbReference type="PROSITE" id="PS51149"/>
    </source>
</evidence>
<evidence type="ECO:0000256" key="1">
    <source>
        <dbReference type="ARBA" id="ARBA00022818"/>
    </source>
</evidence>
<accession>A0A2N5X040</accession>
<feature type="modified residue" description="Glycine radical" evidence="2">
    <location>
        <position position="32"/>
    </location>
</feature>
<protein>
    <recommendedName>
        <fullName evidence="3">Glycine radical domain-containing protein</fullName>
    </recommendedName>
</protein>
<dbReference type="SUPFAM" id="SSF51998">
    <property type="entry name" value="PFL-like glycyl radical enzymes"/>
    <property type="match status" value="1"/>
</dbReference>
<dbReference type="InterPro" id="IPR051215">
    <property type="entry name" value="GRE"/>
</dbReference>
<dbReference type="Pfam" id="PF01228">
    <property type="entry name" value="Gly_radical"/>
    <property type="match status" value="1"/>
</dbReference>
<dbReference type="PANTHER" id="PTHR43641:SF2">
    <property type="entry name" value="DEHYDRATASE YBIW-RELATED"/>
    <property type="match status" value="1"/>
</dbReference>
<proteinExistence type="predicted"/>
<comment type="caution">
    <text evidence="4">The sequence shown here is derived from an EMBL/GenBank/DDBJ whole genome shotgun (WGS) entry which is preliminary data.</text>
</comment>
<dbReference type="PROSITE" id="PS51149">
    <property type="entry name" value="GLY_RADICAL_2"/>
    <property type="match status" value="1"/>
</dbReference>
<organism evidence="4 5">
    <name type="scientific">Pseudohalioglobus lutimaris</name>
    <dbReference type="NCBI Taxonomy" id="1737061"/>
    <lineage>
        <taxon>Bacteria</taxon>
        <taxon>Pseudomonadati</taxon>
        <taxon>Pseudomonadota</taxon>
        <taxon>Gammaproteobacteria</taxon>
        <taxon>Cellvibrionales</taxon>
        <taxon>Halieaceae</taxon>
        <taxon>Pseudohalioglobus</taxon>
    </lineage>
</organism>
<keyword evidence="5" id="KW-1185">Reference proteome</keyword>